<accession>A0ABQ4EZG1</accession>
<organism evidence="3 4">
    <name type="scientific">Plantactinospora mayteni</name>
    <dbReference type="NCBI Taxonomy" id="566021"/>
    <lineage>
        <taxon>Bacteria</taxon>
        <taxon>Bacillati</taxon>
        <taxon>Actinomycetota</taxon>
        <taxon>Actinomycetes</taxon>
        <taxon>Micromonosporales</taxon>
        <taxon>Micromonosporaceae</taxon>
        <taxon>Plantactinospora</taxon>
    </lineage>
</organism>
<keyword evidence="2" id="KW-0472">Membrane</keyword>
<evidence type="ECO:0000256" key="1">
    <source>
        <dbReference type="SAM" id="MobiDB-lite"/>
    </source>
</evidence>
<evidence type="ECO:0000313" key="4">
    <source>
        <dbReference type="Proteomes" id="UP000621500"/>
    </source>
</evidence>
<feature type="transmembrane region" description="Helical" evidence="2">
    <location>
        <begin position="47"/>
        <end position="65"/>
    </location>
</feature>
<proteinExistence type="predicted"/>
<feature type="region of interest" description="Disordered" evidence="1">
    <location>
        <begin position="252"/>
        <end position="271"/>
    </location>
</feature>
<keyword evidence="2" id="KW-0812">Transmembrane</keyword>
<evidence type="ECO:0000313" key="3">
    <source>
        <dbReference type="EMBL" id="GIH00036.1"/>
    </source>
</evidence>
<comment type="caution">
    <text evidence="3">The sequence shown here is derived from an EMBL/GenBank/DDBJ whole genome shotgun (WGS) entry which is preliminary data.</text>
</comment>
<keyword evidence="2" id="KW-1133">Transmembrane helix</keyword>
<name>A0ABQ4EZG1_9ACTN</name>
<gene>
    <name evidence="3" type="ORF">Pma05_66080</name>
</gene>
<dbReference type="EMBL" id="BONX01000049">
    <property type="protein sequence ID" value="GIH00036.1"/>
    <property type="molecule type" value="Genomic_DNA"/>
</dbReference>
<keyword evidence="4" id="KW-1185">Reference proteome</keyword>
<dbReference type="RefSeq" id="WP_203861361.1">
    <property type="nucleotide sequence ID" value="NZ_BAAAZQ010000021.1"/>
</dbReference>
<protein>
    <submittedName>
        <fullName evidence="3">Uncharacterized protein</fullName>
    </submittedName>
</protein>
<reference evidence="3 4" key="1">
    <citation type="submission" date="2021-01" db="EMBL/GenBank/DDBJ databases">
        <title>Whole genome shotgun sequence of Plantactinospora mayteni NBRC 109088.</title>
        <authorList>
            <person name="Komaki H."/>
            <person name="Tamura T."/>
        </authorList>
    </citation>
    <scope>NUCLEOTIDE SEQUENCE [LARGE SCALE GENOMIC DNA]</scope>
    <source>
        <strain evidence="3 4">NBRC 109088</strain>
    </source>
</reference>
<dbReference type="Proteomes" id="UP000621500">
    <property type="component" value="Unassembled WGS sequence"/>
</dbReference>
<sequence length="271" mass="29057">MSLGVLRAAALALGIVAFLSRFAVTWWLAPVTDRIEPAGLGLPLHLLALVVTVVAPLVVFTRVVVPPRRRPATFRVDAAARRFVVGAFPRFQGGLTIVFLWAAAGLVVVERGPERDVLGFNDWPSETYHGALFAVVVGFALTAPFLQQASFVLEPAGVSVHGPRGKITIDWDDLAPGGPPPPAPVSPRITLYRRGWHPWSGHHPARTEELPVGLLNVQPDFLAAAIREYVAHPSLRAGIGTATELTRLHADLPTRPDGQFRVSGTSPGGLT</sequence>
<evidence type="ECO:0000256" key="2">
    <source>
        <dbReference type="SAM" id="Phobius"/>
    </source>
</evidence>
<feature type="transmembrane region" description="Helical" evidence="2">
    <location>
        <begin position="91"/>
        <end position="108"/>
    </location>
</feature>
<feature type="transmembrane region" description="Helical" evidence="2">
    <location>
        <begin position="128"/>
        <end position="146"/>
    </location>
</feature>